<organism evidence="1 2">
    <name type="scientific">Mesorhizobium onobrychidis</name>
    <dbReference type="NCBI Taxonomy" id="2775404"/>
    <lineage>
        <taxon>Bacteria</taxon>
        <taxon>Pseudomonadati</taxon>
        <taxon>Pseudomonadota</taxon>
        <taxon>Alphaproteobacteria</taxon>
        <taxon>Hyphomicrobiales</taxon>
        <taxon>Phyllobacteriaceae</taxon>
        <taxon>Mesorhizobium</taxon>
    </lineage>
</organism>
<name>A0ABY5R7U7_9HYPH</name>
<dbReference type="EMBL" id="CP062230">
    <property type="protein sequence ID" value="UVC19408.1"/>
    <property type="molecule type" value="Genomic_DNA"/>
</dbReference>
<keyword evidence="2" id="KW-1185">Reference proteome</keyword>
<keyword evidence="1" id="KW-0614">Plasmid</keyword>
<sequence length="53" mass="6430">MRESQRLINYYGHVPRLTTAKPKPDCYCSRGKPEDADAERFLRMPHLRERRKR</sequence>
<gene>
    <name evidence="1" type="ORF">IHQ72_35745</name>
</gene>
<reference evidence="1" key="1">
    <citation type="submission" date="2020-09" db="EMBL/GenBank/DDBJ databases">
        <title>Rhizobia associated with sainfoin plants.</title>
        <authorList>
            <person name="Asharfi S."/>
            <person name="Kuzmanovic N."/>
            <person name="Bunk B."/>
            <person name="Sproeer C."/>
            <person name="Becker M."/>
            <person name="Thuenen T."/>
        </authorList>
    </citation>
    <scope>NUCLEOTIDE SEQUENCE</scope>
    <source>
        <strain evidence="1">OM4</strain>
        <plasmid evidence="1">pOM4</plasmid>
    </source>
</reference>
<dbReference type="RefSeq" id="WP_258124284.1">
    <property type="nucleotide sequence ID" value="NZ_CP062230.1"/>
</dbReference>
<protein>
    <submittedName>
        <fullName evidence="1">Uncharacterized protein</fullName>
    </submittedName>
</protein>
<evidence type="ECO:0000313" key="1">
    <source>
        <dbReference type="EMBL" id="UVC19408.1"/>
    </source>
</evidence>
<geneLocation type="plasmid" evidence="1 2">
    <name>pOM4</name>
</geneLocation>
<accession>A0ABY5R7U7</accession>
<proteinExistence type="predicted"/>
<evidence type="ECO:0000313" key="2">
    <source>
        <dbReference type="Proteomes" id="UP001058098"/>
    </source>
</evidence>
<dbReference type="Proteomes" id="UP001058098">
    <property type="component" value="Plasmid pOM4"/>
</dbReference>